<evidence type="ECO:0000256" key="4">
    <source>
        <dbReference type="ARBA" id="ARBA00022679"/>
    </source>
</evidence>
<evidence type="ECO:0000256" key="3">
    <source>
        <dbReference type="ARBA" id="ARBA00022603"/>
    </source>
</evidence>
<dbReference type="Gene3D" id="3.40.50.150">
    <property type="entry name" value="Vaccinia Virus protein VP39"/>
    <property type="match status" value="1"/>
</dbReference>
<feature type="region of interest" description="Disordered" evidence="9">
    <location>
        <begin position="201"/>
        <end position="225"/>
    </location>
</feature>
<accession>A0A8C4R0D6</accession>
<evidence type="ECO:0000259" key="10">
    <source>
        <dbReference type="Pfam" id="PF08704"/>
    </source>
</evidence>
<dbReference type="EC" id="2.1.1.220" evidence="2"/>
<feature type="domain" description="tRNA (adenine(58)-N(1))-methyltransferase catalytic subunit TRM61 C-terminal" evidence="10">
    <location>
        <begin position="63"/>
        <end position="118"/>
    </location>
</feature>
<dbReference type="InterPro" id="IPR014816">
    <property type="entry name" value="tRNA_MeTrfase_Gcd14"/>
</dbReference>
<evidence type="ECO:0000256" key="5">
    <source>
        <dbReference type="ARBA" id="ARBA00022691"/>
    </source>
</evidence>
<evidence type="ECO:0000256" key="6">
    <source>
        <dbReference type="ARBA" id="ARBA00022694"/>
    </source>
</evidence>
<dbReference type="PROSITE" id="PS51620">
    <property type="entry name" value="SAM_TRM61"/>
    <property type="match status" value="1"/>
</dbReference>
<comment type="subcellular location">
    <subcellularLocation>
        <location evidence="1">Nucleus</location>
    </subcellularLocation>
</comment>
<evidence type="ECO:0000313" key="11">
    <source>
        <dbReference type="Ensembl" id="ENSEBUP00000023354.1"/>
    </source>
</evidence>
<dbReference type="Ensembl" id="ENSEBUT00000023930.1">
    <property type="protein sequence ID" value="ENSEBUP00000023354.1"/>
    <property type="gene ID" value="ENSEBUG00000014389.1"/>
</dbReference>
<dbReference type="InterPro" id="IPR029063">
    <property type="entry name" value="SAM-dependent_MTases_sf"/>
</dbReference>
<dbReference type="GO" id="GO:0160107">
    <property type="term" value="F:tRNA (adenine(58)-N1)-methyltransferase activity"/>
    <property type="evidence" value="ECO:0007669"/>
    <property type="project" value="UniProtKB-EC"/>
</dbReference>
<dbReference type="InterPro" id="IPR049470">
    <property type="entry name" value="TRM61_C"/>
</dbReference>
<dbReference type="GeneTree" id="ENSGT00940000154239"/>
<dbReference type="FunFam" id="3.10.330.20:FF:000002">
    <property type="entry name" value="tRNA (adenine(58)-N(1))-methyltransferase catalytic subunit TRMT61A"/>
    <property type="match status" value="1"/>
</dbReference>
<reference evidence="11" key="1">
    <citation type="submission" date="2025-08" db="UniProtKB">
        <authorList>
            <consortium name="Ensembl"/>
        </authorList>
    </citation>
    <scope>IDENTIFICATION</scope>
</reference>
<keyword evidence="5" id="KW-0949">S-adenosyl-L-methionine</keyword>
<comment type="catalytic activity">
    <reaction evidence="8">
        <text>an adenosine in mRNA + S-adenosyl-L-methionine = an N(1)-methyladenosine in mRNA + S-adenosyl-L-homocysteine + H(+)</text>
        <dbReference type="Rhea" id="RHEA:55392"/>
        <dbReference type="Rhea" id="RHEA-COMP:12414"/>
        <dbReference type="Rhea" id="RHEA-COMP:12415"/>
        <dbReference type="ChEBI" id="CHEBI:15378"/>
        <dbReference type="ChEBI" id="CHEBI:57856"/>
        <dbReference type="ChEBI" id="CHEBI:59789"/>
        <dbReference type="ChEBI" id="CHEBI:74411"/>
        <dbReference type="ChEBI" id="CHEBI:74491"/>
    </reaction>
</comment>
<dbReference type="Pfam" id="PF08704">
    <property type="entry name" value="GCD14"/>
    <property type="match status" value="1"/>
</dbReference>
<organism evidence="11 12">
    <name type="scientific">Eptatretus burgeri</name>
    <name type="common">Inshore hagfish</name>
    <dbReference type="NCBI Taxonomy" id="7764"/>
    <lineage>
        <taxon>Eukaryota</taxon>
        <taxon>Metazoa</taxon>
        <taxon>Chordata</taxon>
        <taxon>Craniata</taxon>
        <taxon>Vertebrata</taxon>
        <taxon>Cyclostomata</taxon>
        <taxon>Myxini</taxon>
        <taxon>Myxiniformes</taxon>
        <taxon>Myxinidae</taxon>
        <taxon>Eptatretinae</taxon>
        <taxon>Eptatretus</taxon>
    </lineage>
</organism>
<dbReference type="GO" id="GO:0030488">
    <property type="term" value="P:tRNA methylation"/>
    <property type="evidence" value="ECO:0007669"/>
    <property type="project" value="InterPro"/>
</dbReference>
<evidence type="ECO:0000256" key="8">
    <source>
        <dbReference type="ARBA" id="ARBA00048481"/>
    </source>
</evidence>
<dbReference type="Proteomes" id="UP000694388">
    <property type="component" value="Unplaced"/>
</dbReference>
<feature type="compositionally biased region" description="Polar residues" evidence="9">
    <location>
        <begin position="202"/>
        <end position="225"/>
    </location>
</feature>
<dbReference type="GO" id="GO:0005634">
    <property type="term" value="C:nucleus"/>
    <property type="evidence" value="ECO:0007669"/>
    <property type="project" value="UniProtKB-SubCell"/>
</dbReference>
<evidence type="ECO:0000256" key="1">
    <source>
        <dbReference type="ARBA" id="ARBA00004123"/>
    </source>
</evidence>
<proteinExistence type="predicted"/>
<evidence type="ECO:0000313" key="12">
    <source>
        <dbReference type="Proteomes" id="UP000694388"/>
    </source>
</evidence>
<sequence>MSLATWSPFVREGDTFMVYAGPDSLVAVRAKAGHCTQTKYGAIRHSDVLGRPFGSRFTCTKGGYVWILHPTPELWTRTLVHRTQILYAPDIAMVVTMLDVRPGSVVCEAGTCPPSASCARPCPRCEWERAFNCQHVNWSSVRVSGWSSLDSAIQPGPATLVDGIQCPLRDNILLHPSVSSKTSTSNIKDSGLEGAPQLFRIPQSTQTPPNLYPTCSQTPQLPTHP</sequence>
<evidence type="ECO:0000256" key="7">
    <source>
        <dbReference type="ARBA" id="ARBA00023242"/>
    </source>
</evidence>
<dbReference type="PANTHER" id="PTHR12133:SF2">
    <property type="entry name" value="TRNA (ADENINE(58)-N(1))-METHYLTRANSFERASE CATALYTIC SUBUNIT TRMT61A"/>
    <property type="match status" value="1"/>
</dbReference>
<dbReference type="Gene3D" id="3.10.330.20">
    <property type="match status" value="1"/>
</dbReference>
<evidence type="ECO:0000256" key="2">
    <source>
        <dbReference type="ARBA" id="ARBA00012796"/>
    </source>
</evidence>
<keyword evidence="7" id="KW-0539">Nucleus</keyword>
<name>A0A8C4R0D6_EPTBU</name>
<dbReference type="SUPFAM" id="SSF53335">
    <property type="entry name" value="S-adenosyl-L-methionine-dependent methyltransferases"/>
    <property type="match status" value="1"/>
</dbReference>
<dbReference type="GO" id="GO:0031515">
    <property type="term" value="C:tRNA (m1A) methyltransferase complex"/>
    <property type="evidence" value="ECO:0007669"/>
    <property type="project" value="InterPro"/>
</dbReference>
<keyword evidence="6" id="KW-0819">tRNA processing</keyword>
<keyword evidence="3" id="KW-0489">Methyltransferase</keyword>
<dbReference type="AlphaFoldDB" id="A0A8C4R0D6"/>
<evidence type="ECO:0000256" key="9">
    <source>
        <dbReference type="SAM" id="MobiDB-lite"/>
    </source>
</evidence>
<dbReference type="PANTHER" id="PTHR12133">
    <property type="entry name" value="TRNA (ADENINE(58)-N(1))-METHYLTRANSFERASE"/>
    <property type="match status" value="1"/>
</dbReference>
<keyword evidence="12" id="KW-1185">Reference proteome</keyword>
<keyword evidence="4" id="KW-0808">Transferase</keyword>
<reference evidence="11" key="2">
    <citation type="submission" date="2025-09" db="UniProtKB">
        <authorList>
            <consortium name="Ensembl"/>
        </authorList>
    </citation>
    <scope>IDENTIFICATION</scope>
</reference>
<protein>
    <recommendedName>
        <fullName evidence="2">tRNA (adenine(58)-N(1))-methyltransferase</fullName>
        <ecNumber evidence="2">2.1.1.220</ecNumber>
    </recommendedName>
</protein>